<dbReference type="SUPFAM" id="SSF47336">
    <property type="entry name" value="ACP-like"/>
    <property type="match status" value="1"/>
</dbReference>
<dbReference type="InterPro" id="IPR006162">
    <property type="entry name" value="Ppantetheine_attach_site"/>
</dbReference>
<dbReference type="EMBL" id="JARYZI010000004">
    <property type="protein sequence ID" value="MDH8677912.1"/>
    <property type="molecule type" value="Genomic_DNA"/>
</dbReference>
<comment type="PTM">
    <text evidence="7">4'-phosphopantetheine is transferred from CoA to a specific serine of apo-ACP by AcpS. This modification is essential for activity because fatty acids are bound in thioester linkage to the sulfhydryl of the prosthetic group.</text>
</comment>
<dbReference type="Proteomes" id="UP001158045">
    <property type="component" value="Unassembled WGS sequence"/>
</dbReference>
<feature type="domain" description="Carrier" evidence="10">
    <location>
        <begin position="1"/>
        <end position="75"/>
    </location>
</feature>
<dbReference type="PANTHER" id="PTHR20863:SF76">
    <property type="entry name" value="CARRIER DOMAIN-CONTAINING PROTEIN"/>
    <property type="match status" value="1"/>
</dbReference>
<evidence type="ECO:0000259" key="10">
    <source>
        <dbReference type="PROSITE" id="PS50075"/>
    </source>
</evidence>
<comment type="caution">
    <text evidence="11">The sequence shown here is derived from an EMBL/GenBank/DDBJ whole genome shotgun (WGS) entry which is preliminary data.</text>
</comment>
<keyword evidence="2 7" id="KW-0444">Lipid biosynthesis</keyword>
<evidence type="ECO:0000256" key="4">
    <source>
        <dbReference type="ARBA" id="ARBA00022832"/>
    </source>
</evidence>
<comment type="PTM">
    <text evidence="9">4'-phosphopantetheine is transferred from CoA to a specific serine of apo-ACP by acpS.</text>
</comment>
<proteinExistence type="inferred from homology"/>
<keyword evidence="7" id="KW-0963">Cytoplasm</keyword>
<organism evidence="11 12">
    <name type="scientific">Fusibacter bizertensis</name>
    <dbReference type="NCBI Taxonomy" id="1488331"/>
    <lineage>
        <taxon>Bacteria</taxon>
        <taxon>Bacillati</taxon>
        <taxon>Bacillota</taxon>
        <taxon>Clostridia</taxon>
        <taxon>Eubacteriales</taxon>
        <taxon>Eubacteriales Family XII. Incertae Sedis</taxon>
        <taxon>Fusibacter</taxon>
    </lineage>
</organism>
<accession>A0ABT6NBW7</accession>
<feature type="modified residue" description="O-(pantetheine 4'-phosphoryl)serine" evidence="7">
    <location>
        <position position="35"/>
    </location>
</feature>
<evidence type="ECO:0000313" key="12">
    <source>
        <dbReference type="Proteomes" id="UP001158045"/>
    </source>
</evidence>
<keyword evidence="3 7" id="KW-0597">Phosphoprotein</keyword>
<comment type="pathway">
    <text evidence="7 9">Lipid metabolism; fatty acid biosynthesis.</text>
</comment>
<evidence type="ECO:0000256" key="5">
    <source>
        <dbReference type="ARBA" id="ARBA00023098"/>
    </source>
</evidence>
<dbReference type="RefSeq" id="WP_281093740.1">
    <property type="nucleotide sequence ID" value="NZ_JARYZI010000004.1"/>
</dbReference>
<name>A0ABT6NBW7_9FIRM</name>
<evidence type="ECO:0000256" key="3">
    <source>
        <dbReference type="ARBA" id="ARBA00022553"/>
    </source>
</evidence>
<dbReference type="PROSITE" id="PS50075">
    <property type="entry name" value="CARRIER"/>
    <property type="match status" value="1"/>
</dbReference>
<evidence type="ECO:0000256" key="8">
    <source>
        <dbReference type="NCBIfam" id="TIGR00517"/>
    </source>
</evidence>
<dbReference type="HAMAP" id="MF_01217">
    <property type="entry name" value="Acyl_carrier"/>
    <property type="match status" value="1"/>
</dbReference>
<keyword evidence="6 7" id="KW-0275">Fatty acid biosynthesis</keyword>
<sequence>MNFEKVKSILVEELDLEADDVTLESKIKEDLGADSLDMVDLIMSIEDEFEIKVAESDASSIQTVGDIVNYIAQYNA</sequence>
<dbReference type="InterPro" id="IPR009081">
    <property type="entry name" value="PP-bd_ACP"/>
</dbReference>
<evidence type="ECO:0000256" key="6">
    <source>
        <dbReference type="ARBA" id="ARBA00023160"/>
    </source>
</evidence>
<evidence type="ECO:0000313" key="11">
    <source>
        <dbReference type="EMBL" id="MDH8677912.1"/>
    </source>
</evidence>
<keyword evidence="12" id="KW-1185">Reference proteome</keyword>
<dbReference type="NCBIfam" id="NF002148">
    <property type="entry name" value="PRK00982.1-2"/>
    <property type="match status" value="1"/>
</dbReference>
<dbReference type="NCBIfam" id="NF002150">
    <property type="entry name" value="PRK00982.1-4"/>
    <property type="match status" value="1"/>
</dbReference>
<comment type="similarity">
    <text evidence="7">Belongs to the acyl carrier protein (ACP) family.</text>
</comment>
<evidence type="ECO:0000256" key="9">
    <source>
        <dbReference type="RuleBase" id="RU003545"/>
    </source>
</evidence>
<dbReference type="Gene3D" id="1.10.1200.10">
    <property type="entry name" value="ACP-like"/>
    <property type="match status" value="1"/>
</dbReference>
<keyword evidence="1 7" id="KW-0596">Phosphopantetheine</keyword>
<protein>
    <recommendedName>
        <fullName evidence="7 8">Acyl carrier protein</fullName>
        <shortName evidence="7">ACP</shortName>
    </recommendedName>
</protein>
<comment type="subcellular location">
    <subcellularLocation>
        <location evidence="7">Cytoplasm</location>
    </subcellularLocation>
</comment>
<evidence type="ECO:0000256" key="1">
    <source>
        <dbReference type="ARBA" id="ARBA00022450"/>
    </source>
</evidence>
<dbReference type="Pfam" id="PF00550">
    <property type="entry name" value="PP-binding"/>
    <property type="match status" value="1"/>
</dbReference>
<dbReference type="NCBIfam" id="TIGR00517">
    <property type="entry name" value="acyl_carrier"/>
    <property type="match status" value="1"/>
</dbReference>
<keyword evidence="4 7" id="KW-0276">Fatty acid metabolism</keyword>
<reference evidence="11 12" key="1">
    <citation type="submission" date="2023-04" db="EMBL/GenBank/DDBJ databases">
        <title>Fusibacter bizertensis strain WBS, isolated from littoral bottom sediments of the Arctic seas - biochemical and genomic analysis.</title>
        <authorList>
            <person name="Brioukhanov A.L."/>
        </authorList>
    </citation>
    <scope>NUCLEOTIDE SEQUENCE [LARGE SCALE GENOMIC DNA]</scope>
    <source>
        <strain evidence="11 12">WBS</strain>
    </source>
</reference>
<dbReference type="InterPro" id="IPR036736">
    <property type="entry name" value="ACP-like_sf"/>
</dbReference>
<evidence type="ECO:0000256" key="2">
    <source>
        <dbReference type="ARBA" id="ARBA00022516"/>
    </source>
</evidence>
<dbReference type="PROSITE" id="PS00012">
    <property type="entry name" value="PHOSPHOPANTETHEINE"/>
    <property type="match status" value="1"/>
</dbReference>
<evidence type="ECO:0000256" key="7">
    <source>
        <dbReference type="HAMAP-Rule" id="MF_01217"/>
    </source>
</evidence>
<dbReference type="InterPro" id="IPR003231">
    <property type="entry name" value="ACP"/>
</dbReference>
<keyword evidence="5 7" id="KW-0443">Lipid metabolism</keyword>
<gene>
    <name evidence="7 11" type="primary">acpP</name>
    <name evidence="11" type="ORF">QE109_07120</name>
</gene>
<dbReference type="PANTHER" id="PTHR20863">
    <property type="entry name" value="ACYL CARRIER PROTEIN"/>
    <property type="match status" value="1"/>
</dbReference>
<comment type="function">
    <text evidence="7 9">Carrier of the growing fatty acid chain in fatty acid biosynthesis.</text>
</comment>